<reference evidence="2" key="1">
    <citation type="submission" date="2020-08" db="EMBL/GenBank/DDBJ databases">
        <title>Lacibacter sp. S13-6-6 genome sequencing.</title>
        <authorList>
            <person name="Jin L."/>
        </authorList>
    </citation>
    <scope>NUCLEOTIDE SEQUENCE [LARGE SCALE GENOMIC DNA]</scope>
    <source>
        <strain evidence="2">S13-6-6</strain>
    </source>
</reference>
<gene>
    <name evidence="1" type="ORF">H4075_17295</name>
</gene>
<organism evidence="1 2">
    <name type="scientific">Lacibacter sediminis</name>
    <dbReference type="NCBI Taxonomy" id="2760713"/>
    <lineage>
        <taxon>Bacteria</taxon>
        <taxon>Pseudomonadati</taxon>
        <taxon>Bacteroidota</taxon>
        <taxon>Chitinophagia</taxon>
        <taxon>Chitinophagales</taxon>
        <taxon>Chitinophagaceae</taxon>
        <taxon>Lacibacter</taxon>
    </lineage>
</organism>
<accession>A0A7G5XEB1</accession>
<dbReference type="AlphaFoldDB" id="A0A7G5XEB1"/>
<dbReference type="KEGG" id="lacs:H4075_17295"/>
<evidence type="ECO:0000313" key="2">
    <source>
        <dbReference type="Proteomes" id="UP000515344"/>
    </source>
</evidence>
<dbReference type="RefSeq" id="WP_182802076.1">
    <property type="nucleotide sequence ID" value="NZ_CP060007.1"/>
</dbReference>
<proteinExistence type="predicted"/>
<dbReference type="EMBL" id="CP060007">
    <property type="protein sequence ID" value="QNA43814.1"/>
    <property type="molecule type" value="Genomic_DNA"/>
</dbReference>
<evidence type="ECO:0000313" key="1">
    <source>
        <dbReference type="EMBL" id="QNA43814.1"/>
    </source>
</evidence>
<name>A0A7G5XEB1_9BACT</name>
<dbReference type="Proteomes" id="UP000515344">
    <property type="component" value="Chromosome"/>
</dbReference>
<protein>
    <submittedName>
        <fullName evidence="1">Uncharacterized protein</fullName>
    </submittedName>
</protein>
<keyword evidence="2" id="KW-1185">Reference proteome</keyword>
<sequence length="97" mass="11005">MKLNQTTLDKLEDVLEESGYVVRYERGTFQSGYCILEQKKVVVLNKFLMQESRINTLLELIPQVNINFDALTAGSQKLYEEVMALAEAKANATNDES</sequence>